<dbReference type="AlphaFoldDB" id="A0A5S6QQ83"/>
<protein>
    <submittedName>
        <fullName evidence="7">Tetraspanin</fullName>
    </submittedName>
</protein>
<dbReference type="CDD" id="cd03127">
    <property type="entry name" value="tetraspanin_LEL"/>
    <property type="match status" value="1"/>
</dbReference>
<evidence type="ECO:0000313" key="6">
    <source>
        <dbReference type="Proteomes" id="UP000046395"/>
    </source>
</evidence>
<comment type="subcellular location">
    <subcellularLocation>
        <location evidence="1">Membrane</location>
        <topology evidence="1">Multi-pass membrane protein</topology>
    </subcellularLocation>
</comment>
<dbReference type="PANTHER" id="PTHR19282">
    <property type="entry name" value="TETRASPANIN"/>
    <property type="match status" value="1"/>
</dbReference>
<dbReference type="SUPFAM" id="SSF48652">
    <property type="entry name" value="Tetraspanin"/>
    <property type="match status" value="1"/>
</dbReference>
<dbReference type="STRING" id="70415.A0A5S6QQ83"/>
<evidence type="ECO:0000256" key="5">
    <source>
        <dbReference type="SAM" id="Phobius"/>
    </source>
</evidence>
<proteinExistence type="predicted"/>
<keyword evidence="4 5" id="KW-0472">Membrane</keyword>
<evidence type="ECO:0000256" key="1">
    <source>
        <dbReference type="ARBA" id="ARBA00004141"/>
    </source>
</evidence>
<dbReference type="InterPro" id="IPR018499">
    <property type="entry name" value="Tetraspanin/Peripherin"/>
</dbReference>
<dbReference type="GO" id="GO:0016020">
    <property type="term" value="C:membrane"/>
    <property type="evidence" value="ECO:0007669"/>
    <property type="project" value="UniProtKB-SubCell"/>
</dbReference>
<dbReference type="Gene3D" id="1.10.1450.10">
    <property type="entry name" value="Tetraspanin"/>
    <property type="match status" value="1"/>
</dbReference>
<keyword evidence="6" id="KW-1185">Reference proteome</keyword>
<evidence type="ECO:0000313" key="7">
    <source>
        <dbReference type="WBParaSite" id="TMUE_2000009343.1"/>
    </source>
</evidence>
<evidence type="ECO:0000256" key="4">
    <source>
        <dbReference type="ARBA" id="ARBA00023136"/>
    </source>
</evidence>
<organism evidence="6 7">
    <name type="scientific">Trichuris muris</name>
    <name type="common">Mouse whipworm</name>
    <dbReference type="NCBI Taxonomy" id="70415"/>
    <lineage>
        <taxon>Eukaryota</taxon>
        <taxon>Metazoa</taxon>
        <taxon>Ecdysozoa</taxon>
        <taxon>Nematoda</taxon>
        <taxon>Enoplea</taxon>
        <taxon>Dorylaimia</taxon>
        <taxon>Trichinellida</taxon>
        <taxon>Trichuridae</taxon>
        <taxon>Trichuris</taxon>
    </lineage>
</organism>
<feature type="transmembrane region" description="Helical" evidence="5">
    <location>
        <begin position="73"/>
        <end position="94"/>
    </location>
</feature>
<keyword evidence="3 5" id="KW-1133">Transmembrane helix</keyword>
<dbReference type="InterPro" id="IPR008952">
    <property type="entry name" value="Tetraspanin_EC2_sf"/>
</dbReference>
<accession>A0A5S6QQ83</accession>
<evidence type="ECO:0000256" key="2">
    <source>
        <dbReference type="ARBA" id="ARBA00022692"/>
    </source>
</evidence>
<sequence length="311" mass="35856">MNRWRRPNDLVFETDAENVVERKVRSPTYRIWLYGYCIILLPVVIACPVAIYFFLQLDWMQVFPFDHLEFHWIYLYASTAAQVGILLLCMYGVFRDRILLLHIFWTLSLITLICDLAFAAFSVIWWNNFITSSGEFILSTLGKARHGEASRIDENASCSASCTEPCDRWSNIQTQLQCCGVENAEDYDTILYRCQPLINSSNLPFSCCANEQECNVRVAHRSGCLRPLLQWMNQKKDVYLNLPICLLMCYRIIGLVLLRSEIRQLSSEIHARESNSANALLRAFSIDYTPFGSPIRKQQPEVDSPLLSVKP</sequence>
<dbReference type="Proteomes" id="UP000046395">
    <property type="component" value="Unassembled WGS sequence"/>
</dbReference>
<reference evidence="7" key="1">
    <citation type="submission" date="2019-12" db="UniProtKB">
        <authorList>
            <consortium name="WormBaseParasite"/>
        </authorList>
    </citation>
    <scope>IDENTIFICATION</scope>
</reference>
<keyword evidence="2 5" id="KW-0812">Transmembrane</keyword>
<evidence type="ECO:0000256" key="3">
    <source>
        <dbReference type="ARBA" id="ARBA00022989"/>
    </source>
</evidence>
<feature type="transmembrane region" description="Helical" evidence="5">
    <location>
        <begin position="31"/>
        <end position="53"/>
    </location>
</feature>
<dbReference type="WBParaSite" id="TMUE_2000009343.1">
    <property type="protein sequence ID" value="TMUE_2000009343.1"/>
    <property type="gene ID" value="WBGene00300575"/>
</dbReference>
<dbReference type="Pfam" id="PF00335">
    <property type="entry name" value="Tetraspanin"/>
    <property type="match status" value="1"/>
</dbReference>
<name>A0A5S6QQ83_TRIMR</name>
<feature type="transmembrane region" description="Helical" evidence="5">
    <location>
        <begin position="101"/>
        <end position="126"/>
    </location>
</feature>